<accession>A0AAE3VIP1</accession>
<gene>
    <name evidence="3" type="ORF">J3R75_003228</name>
</gene>
<protein>
    <submittedName>
        <fullName evidence="3">CubicO group peptidase (Beta-lactamase class C family)</fullName>
    </submittedName>
</protein>
<dbReference type="InterPro" id="IPR001466">
    <property type="entry name" value="Beta-lactam-related"/>
</dbReference>
<dbReference type="InterPro" id="IPR012338">
    <property type="entry name" value="Beta-lactam/transpept-like"/>
</dbReference>
<dbReference type="RefSeq" id="WP_307263448.1">
    <property type="nucleotide sequence ID" value="NZ_JAUSVL010000001.1"/>
</dbReference>
<dbReference type="SUPFAM" id="SSF56601">
    <property type="entry name" value="beta-lactamase/transpeptidase-like"/>
    <property type="match status" value="1"/>
</dbReference>
<evidence type="ECO:0000256" key="1">
    <source>
        <dbReference type="ARBA" id="ARBA00022801"/>
    </source>
</evidence>
<name>A0AAE3VIP1_9BACT</name>
<proteinExistence type="predicted"/>
<feature type="domain" description="Beta-lactamase-related" evidence="2">
    <location>
        <begin position="7"/>
        <end position="339"/>
    </location>
</feature>
<dbReference type="PANTHER" id="PTHR43283:SF11">
    <property type="entry name" value="BETA-LACTAMASE-RELATED DOMAIN-CONTAINING PROTEIN"/>
    <property type="match status" value="1"/>
</dbReference>
<evidence type="ECO:0000259" key="2">
    <source>
        <dbReference type="Pfam" id="PF00144"/>
    </source>
</evidence>
<dbReference type="GO" id="GO:0016787">
    <property type="term" value="F:hydrolase activity"/>
    <property type="evidence" value="ECO:0007669"/>
    <property type="project" value="UniProtKB-KW"/>
</dbReference>
<dbReference type="Pfam" id="PF00144">
    <property type="entry name" value="Beta-lactamase"/>
    <property type="match status" value="1"/>
</dbReference>
<dbReference type="Gene3D" id="3.40.710.10">
    <property type="entry name" value="DD-peptidase/beta-lactamase superfamily"/>
    <property type="match status" value="1"/>
</dbReference>
<organism evidence="3 4">
    <name type="scientific">Oligosphaera ethanolica</name>
    <dbReference type="NCBI Taxonomy" id="760260"/>
    <lineage>
        <taxon>Bacteria</taxon>
        <taxon>Pseudomonadati</taxon>
        <taxon>Lentisphaerota</taxon>
        <taxon>Oligosphaeria</taxon>
        <taxon>Oligosphaerales</taxon>
        <taxon>Oligosphaeraceae</taxon>
        <taxon>Oligosphaera</taxon>
    </lineage>
</organism>
<dbReference type="AlphaFoldDB" id="A0AAE3VIP1"/>
<evidence type="ECO:0000313" key="3">
    <source>
        <dbReference type="EMBL" id="MDQ0291121.1"/>
    </source>
</evidence>
<dbReference type="Proteomes" id="UP001238163">
    <property type="component" value="Unassembled WGS sequence"/>
</dbReference>
<keyword evidence="1" id="KW-0378">Hydrolase</keyword>
<comment type="caution">
    <text evidence="3">The sequence shown here is derived from an EMBL/GenBank/DDBJ whole genome shotgun (WGS) entry which is preliminary data.</text>
</comment>
<sequence length="360" mass="38636">MPASHLQRLLDDAVASRIVPCAILSVLSRGGASRRYRAGRHRYDQGPALQEQDLFDLASLTKVVATTAVAMRLVEDGRLDLEAPLARYLPEFAAAMPEQRAWRATLTIRQLLAHCGGLPAGYPFHSRHAPISAPAARRALLLAVPMVAAPGSVALYSDLGPMLLAEALSAISGKDLSTAAHDMIFAPLGMTSACFNPPADRRSHCVPTELIALADTAAGDAWQGVVHDENARWYGGVAGHAGLFAAVADLERFARMMLNDGTSLYQPATVRTFTQPALLIPDSTRCLGWDSPGSPCSGGTHVSSQAFGHTGFTGTSFWIDPPQDLAVILLTNAVHPHRHCKDLGYFTWRNRVHSAAYETT</sequence>
<keyword evidence="4" id="KW-1185">Reference proteome</keyword>
<dbReference type="InterPro" id="IPR050789">
    <property type="entry name" value="Diverse_Enzym_Activities"/>
</dbReference>
<dbReference type="EMBL" id="JAUSVL010000001">
    <property type="protein sequence ID" value="MDQ0291121.1"/>
    <property type="molecule type" value="Genomic_DNA"/>
</dbReference>
<dbReference type="PANTHER" id="PTHR43283">
    <property type="entry name" value="BETA-LACTAMASE-RELATED"/>
    <property type="match status" value="1"/>
</dbReference>
<reference evidence="3" key="1">
    <citation type="submission" date="2023-07" db="EMBL/GenBank/DDBJ databases">
        <title>Genomic Encyclopedia of Type Strains, Phase IV (KMG-IV): sequencing the most valuable type-strain genomes for metagenomic binning, comparative biology and taxonomic classification.</title>
        <authorList>
            <person name="Goeker M."/>
        </authorList>
    </citation>
    <scope>NUCLEOTIDE SEQUENCE</scope>
    <source>
        <strain evidence="3">DSM 24202</strain>
    </source>
</reference>
<evidence type="ECO:0000313" key="4">
    <source>
        <dbReference type="Proteomes" id="UP001238163"/>
    </source>
</evidence>